<protein>
    <submittedName>
        <fullName evidence="1">Uncharacterized protein</fullName>
    </submittedName>
</protein>
<proteinExistence type="predicted"/>
<dbReference type="EMBL" id="BX294148">
    <property type="protein sequence ID" value="CAD75891.1"/>
    <property type="molecule type" value="Genomic_DNA"/>
</dbReference>
<dbReference type="AlphaFoldDB" id="Q7UMM5"/>
<organism evidence="1 2">
    <name type="scientific">Rhodopirellula baltica (strain DSM 10527 / NCIMB 13988 / SH1)</name>
    <dbReference type="NCBI Taxonomy" id="243090"/>
    <lineage>
        <taxon>Bacteria</taxon>
        <taxon>Pseudomonadati</taxon>
        <taxon>Planctomycetota</taxon>
        <taxon>Planctomycetia</taxon>
        <taxon>Pirellulales</taxon>
        <taxon>Pirellulaceae</taxon>
        <taxon>Rhodopirellula</taxon>
    </lineage>
</organism>
<reference evidence="1 2" key="1">
    <citation type="journal article" date="2003" name="Proc. Natl. Acad. Sci. U.S.A.">
        <title>Complete genome sequence of the marine planctomycete Pirellula sp. strain 1.</title>
        <authorList>
            <person name="Gloeckner F.O."/>
            <person name="Kube M."/>
            <person name="Bauer M."/>
            <person name="Teeling H."/>
            <person name="Lombardot T."/>
            <person name="Ludwig W."/>
            <person name="Gade D."/>
            <person name="Beck A."/>
            <person name="Borzym K."/>
            <person name="Heitmann K."/>
            <person name="Rabus R."/>
            <person name="Schlesner H."/>
            <person name="Amann R."/>
            <person name="Reinhardt R."/>
        </authorList>
    </citation>
    <scope>NUCLEOTIDE SEQUENCE [LARGE SCALE GENOMIC DNA]</scope>
    <source>
        <strain evidence="2">DSM 10527 / NCIMB 13988 / SH1</strain>
    </source>
</reference>
<dbReference type="EnsemblBacteria" id="CAD75891">
    <property type="protein sequence ID" value="CAD75891"/>
    <property type="gene ID" value="RB8736"/>
</dbReference>
<gene>
    <name evidence="1" type="ordered locus">RB8736</name>
</gene>
<dbReference type="HOGENOM" id="CLU_2275257_0_0_0"/>
<dbReference type="STRING" id="243090.RB8736"/>
<evidence type="ECO:0000313" key="2">
    <source>
        <dbReference type="Proteomes" id="UP000001025"/>
    </source>
</evidence>
<keyword evidence="2" id="KW-1185">Reference proteome</keyword>
<accession>Q7UMM5</accession>
<dbReference type="KEGG" id="rba:RB8736"/>
<dbReference type="InParanoid" id="Q7UMM5"/>
<sequence>MKRPLPRKSDRCVEGRPTLGRPCLLWRCSLVSWRRSFVDRLVTIARHSLAYGCPAALPECRGTLRWACLSSEVVQFVDLAATFRGTSLPAASSTAAPTGPAS</sequence>
<dbReference type="Proteomes" id="UP000001025">
    <property type="component" value="Chromosome"/>
</dbReference>
<name>Q7UMM5_RHOBA</name>
<evidence type="ECO:0000313" key="1">
    <source>
        <dbReference type="EMBL" id="CAD75891.1"/>
    </source>
</evidence>